<name>A0A0L6UA32_9BASI</name>
<sequence length="92" mass="10430">MEHLVQHVEHFQVQNVTSLILTVAVLDGTALVFPCWCSCLQEILGMQIIVDPITLFVANYNKGYHPKDSIADWDIISELVCSTIQHMVRTTF</sequence>
<reference evidence="1 2" key="1">
    <citation type="submission" date="2015-08" db="EMBL/GenBank/DDBJ databases">
        <title>Next Generation Sequencing and Analysis of the Genome of Puccinia sorghi L Schw, the Causal Agent of Maize Common Rust.</title>
        <authorList>
            <person name="Rochi L."/>
            <person name="Burguener G."/>
            <person name="Darino M."/>
            <person name="Turjanski A."/>
            <person name="Kreff E."/>
            <person name="Dieguez M.J."/>
            <person name="Sacco F."/>
        </authorList>
    </citation>
    <scope>NUCLEOTIDE SEQUENCE [LARGE SCALE GENOMIC DNA]</scope>
    <source>
        <strain evidence="1 2">RO10H11247</strain>
    </source>
</reference>
<protein>
    <submittedName>
        <fullName evidence="1">Uncharacterized protein</fullName>
    </submittedName>
</protein>
<dbReference type="EMBL" id="LAVV01013716">
    <property type="protein sequence ID" value="KNZ45361.1"/>
    <property type="molecule type" value="Genomic_DNA"/>
</dbReference>
<dbReference type="VEuPathDB" id="FungiDB:VP01_81g4"/>
<gene>
    <name evidence="1" type="ORF">VP01_81g4</name>
</gene>
<evidence type="ECO:0000313" key="1">
    <source>
        <dbReference type="EMBL" id="KNZ45361.1"/>
    </source>
</evidence>
<evidence type="ECO:0000313" key="2">
    <source>
        <dbReference type="Proteomes" id="UP000037035"/>
    </source>
</evidence>
<accession>A0A0L6UA32</accession>
<keyword evidence="2" id="KW-1185">Reference proteome</keyword>
<proteinExistence type="predicted"/>
<dbReference type="OrthoDB" id="2500250at2759"/>
<organism evidence="1 2">
    <name type="scientific">Puccinia sorghi</name>
    <dbReference type="NCBI Taxonomy" id="27349"/>
    <lineage>
        <taxon>Eukaryota</taxon>
        <taxon>Fungi</taxon>
        <taxon>Dikarya</taxon>
        <taxon>Basidiomycota</taxon>
        <taxon>Pucciniomycotina</taxon>
        <taxon>Pucciniomycetes</taxon>
        <taxon>Pucciniales</taxon>
        <taxon>Pucciniaceae</taxon>
        <taxon>Puccinia</taxon>
    </lineage>
</organism>
<comment type="caution">
    <text evidence="1">The sequence shown here is derived from an EMBL/GenBank/DDBJ whole genome shotgun (WGS) entry which is preliminary data.</text>
</comment>
<dbReference type="Proteomes" id="UP000037035">
    <property type="component" value="Unassembled WGS sequence"/>
</dbReference>
<dbReference type="AlphaFoldDB" id="A0A0L6UA32"/>